<dbReference type="PROSITE" id="PS51192">
    <property type="entry name" value="HELICASE_ATP_BIND_1"/>
    <property type="match status" value="1"/>
</dbReference>
<dbReference type="InterPro" id="IPR000330">
    <property type="entry name" value="SNF2_N"/>
</dbReference>
<dbReference type="Pfam" id="PF00271">
    <property type="entry name" value="Helicase_C"/>
    <property type="match status" value="1"/>
</dbReference>
<dbReference type="OMA" id="CNITPCQ"/>
<accession>V4B5W8</accession>
<dbReference type="GO" id="GO:0004386">
    <property type="term" value="F:helicase activity"/>
    <property type="evidence" value="ECO:0007669"/>
    <property type="project" value="UniProtKB-KW"/>
</dbReference>
<evidence type="ECO:0000256" key="4">
    <source>
        <dbReference type="ARBA" id="ARBA00022763"/>
    </source>
</evidence>
<dbReference type="Pfam" id="PF00176">
    <property type="entry name" value="SNF2-rel_dom"/>
    <property type="match status" value="1"/>
</dbReference>
<dbReference type="CTD" id="20230366"/>
<reference evidence="18 19" key="1">
    <citation type="journal article" date="2013" name="Nature">
        <title>Insights into bilaterian evolution from three spiralian genomes.</title>
        <authorList>
            <person name="Simakov O."/>
            <person name="Marletaz F."/>
            <person name="Cho S.J."/>
            <person name="Edsinger-Gonzales E."/>
            <person name="Havlak P."/>
            <person name="Hellsten U."/>
            <person name="Kuo D.H."/>
            <person name="Larsson T."/>
            <person name="Lv J."/>
            <person name="Arendt D."/>
            <person name="Savage R."/>
            <person name="Osoegawa K."/>
            <person name="de Jong P."/>
            <person name="Grimwood J."/>
            <person name="Chapman J.A."/>
            <person name="Shapiro H."/>
            <person name="Aerts A."/>
            <person name="Otillar R.P."/>
            <person name="Terry A.Y."/>
            <person name="Boore J.L."/>
            <person name="Grigoriev I.V."/>
            <person name="Lindberg D.R."/>
            <person name="Seaver E.C."/>
            <person name="Weisblat D.A."/>
            <person name="Putnam N.H."/>
            <person name="Rokhsar D.S."/>
        </authorList>
    </citation>
    <scope>NUCLEOTIDE SEQUENCE [LARGE SCALE GENOMIC DNA]</scope>
</reference>
<evidence type="ECO:0000259" key="16">
    <source>
        <dbReference type="PROSITE" id="PS51192"/>
    </source>
</evidence>
<dbReference type="SMART" id="SM00490">
    <property type="entry name" value="HELICc"/>
    <property type="match status" value="1"/>
</dbReference>
<keyword evidence="5" id="KW-0378">Hydrolase</keyword>
<evidence type="ECO:0000259" key="17">
    <source>
        <dbReference type="PROSITE" id="PS51194"/>
    </source>
</evidence>
<keyword evidence="14" id="KW-0175">Coiled coil</keyword>
<keyword evidence="8" id="KW-0238">DNA-binding</keyword>
<dbReference type="InterPro" id="IPR014001">
    <property type="entry name" value="Helicase_ATP-bd"/>
</dbReference>
<dbReference type="SUPFAM" id="SSF52540">
    <property type="entry name" value="P-loop containing nucleoside triphosphate hydrolases"/>
    <property type="match status" value="2"/>
</dbReference>
<evidence type="ECO:0000313" key="18">
    <source>
        <dbReference type="EMBL" id="ESO83914.1"/>
    </source>
</evidence>
<dbReference type="PANTHER" id="PTHR45629">
    <property type="entry name" value="SNF2/RAD54 FAMILY MEMBER"/>
    <property type="match status" value="1"/>
</dbReference>
<evidence type="ECO:0000256" key="7">
    <source>
        <dbReference type="ARBA" id="ARBA00022840"/>
    </source>
</evidence>
<proteinExistence type="inferred from homology"/>
<dbReference type="GO" id="GO:0016787">
    <property type="term" value="F:hydrolase activity"/>
    <property type="evidence" value="ECO:0007669"/>
    <property type="project" value="UniProtKB-KW"/>
</dbReference>
<evidence type="ECO:0000256" key="15">
    <source>
        <dbReference type="SAM" id="MobiDB-lite"/>
    </source>
</evidence>
<feature type="domain" description="Helicase ATP-binding" evidence="16">
    <location>
        <begin position="1"/>
        <end position="131"/>
    </location>
</feature>
<feature type="compositionally biased region" description="Basic and acidic residues" evidence="15">
    <location>
        <begin position="725"/>
        <end position="736"/>
    </location>
</feature>
<dbReference type="RefSeq" id="XP_009065044.1">
    <property type="nucleotide sequence ID" value="XM_009066796.1"/>
</dbReference>
<comment type="subcellular location">
    <subcellularLocation>
        <location evidence="1">Nucleus</location>
    </subcellularLocation>
</comment>
<feature type="region of interest" description="Disordered" evidence="15">
    <location>
        <begin position="714"/>
        <end position="747"/>
    </location>
</feature>
<evidence type="ECO:0000256" key="10">
    <source>
        <dbReference type="ARBA" id="ARBA00023242"/>
    </source>
</evidence>
<evidence type="ECO:0000256" key="6">
    <source>
        <dbReference type="ARBA" id="ARBA00022806"/>
    </source>
</evidence>
<dbReference type="GeneID" id="20230366"/>
<dbReference type="CDD" id="cd18793">
    <property type="entry name" value="SF2_C_SNF"/>
    <property type="match status" value="1"/>
</dbReference>
<gene>
    <name evidence="18" type="ORF">LOTGIDRAFT_108551</name>
</gene>
<evidence type="ECO:0000256" key="8">
    <source>
        <dbReference type="ARBA" id="ARBA00023125"/>
    </source>
</evidence>
<dbReference type="GO" id="GO:0005634">
    <property type="term" value="C:nucleus"/>
    <property type="evidence" value="ECO:0007669"/>
    <property type="project" value="UniProtKB-SubCell"/>
</dbReference>
<feature type="compositionally biased region" description="Polar residues" evidence="15">
    <location>
        <begin position="523"/>
        <end position="541"/>
    </location>
</feature>
<dbReference type="PROSITE" id="PS51194">
    <property type="entry name" value="HELICASE_CTER"/>
    <property type="match status" value="1"/>
</dbReference>
<keyword evidence="10" id="KW-0539">Nucleus</keyword>
<keyword evidence="19" id="KW-1185">Reference proteome</keyword>
<evidence type="ECO:0000256" key="13">
    <source>
        <dbReference type="ARBA" id="ARBA00079118"/>
    </source>
</evidence>
<feature type="coiled-coil region" evidence="14">
    <location>
        <begin position="469"/>
        <end position="496"/>
    </location>
</feature>
<dbReference type="InterPro" id="IPR038718">
    <property type="entry name" value="SNF2-like_sf"/>
</dbReference>
<dbReference type="PANTHER" id="PTHR45629:SF7">
    <property type="entry name" value="DNA EXCISION REPAIR PROTEIN ERCC-6-RELATED"/>
    <property type="match status" value="1"/>
</dbReference>
<keyword evidence="3" id="KW-0547">Nucleotide-binding</keyword>
<dbReference type="InterPro" id="IPR049730">
    <property type="entry name" value="SNF2/RAD54-like_C"/>
</dbReference>
<dbReference type="HOGENOM" id="CLU_000315_7_3_1"/>
<feature type="domain" description="Helicase C-terminal" evidence="17">
    <location>
        <begin position="280"/>
        <end position="439"/>
    </location>
</feature>
<evidence type="ECO:0000256" key="9">
    <source>
        <dbReference type="ARBA" id="ARBA00023204"/>
    </source>
</evidence>
<dbReference type="InterPro" id="IPR058951">
    <property type="entry name" value="WHD_Rad26_CSB-like"/>
</dbReference>
<evidence type="ECO:0000256" key="5">
    <source>
        <dbReference type="ARBA" id="ARBA00022801"/>
    </source>
</evidence>
<keyword evidence="4" id="KW-0227">DNA damage</keyword>
<dbReference type="InterPro" id="IPR001650">
    <property type="entry name" value="Helicase_C-like"/>
</dbReference>
<dbReference type="InterPro" id="IPR027417">
    <property type="entry name" value="P-loop_NTPase"/>
</dbReference>
<evidence type="ECO:0000256" key="14">
    <source>
        <dbReference type="SAM" id="Coils"/>
    </source>
</evidence>
<feature type="compositionally biased region" description="Basic and acidic residues" evidence="15">
    <location>
        <begin position="619"/>
        <end position="628"/>
    </location>
</feature>
<organism evidence="18 19">
    <name type="scientific">Lottia gigantea</name>
    <name type="common">Giant owl limpet</name>
    <dbReference type="NCBI Taxonomy" id="225164"/>
    <lineage>
        <taxon>Eukaryota</taxon>
        <taxon>Metazoa</taxon>
        <taxon>Spiralia</taxon>
        <taxon>Lophotrochozoa</taxon>
        <taxon>Mollusca</taxon>
        <taxon>Gastropoda</taxon>
        <taxon>Patellogastropoda</taxon>
        <taxon>Lottioidea</taxon>
        <taxon>Lottiidae</taxon>
        <taxon>Lottia</taxon>
    </lineage>
</organism>
<dbReference type="KEGG" id="lgi:LOTGIDRAFT_108551"/>
<sequence length="854" mass="96724">GLGPCIVVCPTTVMHQWVKEFHKWWPPFRVAILHSSGSHVGKDGDLVRSIVKDNGVLVTSYNTLVGSQDTVLHYNWHYVILDEGHKIRNPDAQATLACKQFRTAHRIILSGSPIQNNLKELWSLFDFIFPGKLGTLPDFMQHFSVPIVQGGYSNATQVQVETAYRCASILRDTINPFLLRRMKADVKANLDLPEKNEQVVLFCRLTDEQHDVYKQYLSSRECENILAGKYQIFAGLITLRKICNHPDISTGGPRVFDVREYDQDETLNYGYYKRSGKMIVVEALLRLWKQQGHKVLLFSQSTKMLDILESFVQKHDYHYLRMDGTTTVAGRQPLITKFNQDKSIFVFLLTTRVGGLGVNLTGANRVVIFDPDWNPSTDMQARERAWRIGQQKQVTIYRLLTSGTIEEKIYHRQIFKQFLSNRVLKDPKQRRLFKSNDIYELFTLGSKDNDEGTETSAIFAGTGSDVKLKKNSKNIFDEMKEEKKEKEMEVASTLEDDEVARMREFARKLSQQMEQNKLKKSESASNSLPSKSNEPSTSKSKITYADYKKMKLQKEGSSNESKLKKEISEPSSSSNHTSHKKHKKKKRDAKFEGERIPNLVKHRKFKRGSDGENDDDDNEKPASKQDDYVLHTLFQKGGIHSAMKHDKIMECGRPDYAIVEAEAEKVAKQAVAALRKSRANCASALAGVPTWTGQNGGRKPRFGKKKSTLVLNGNSTVTSSTTSTVDKKDENDKHFDGSVSGYVATNSTPMSSDELLSRMRNRQVPSGASVSDPAVESLSEKVDTAHTDLLTDIRNYVAFQARNDGQAMTQELLDHFGTRLPPSDTAKFKAMLKQLCNFDKSSGIGIWQLKEEFR</sequence>
<keyword evidence="6" id="KW-0347">Helicase</keyword>
<dbReference type="GO" id="GO:0006283">
    <property type="term" value="P:transcription-coupled nucleotide-excision repair"/>
    <property type="evidence" value="ECO:0007669"/>
    <property type="project" value="TreeGrafter"/>
</dbReference>
<feature type="region of interest" description="Disordered" evidence="15">
    <location>
        <begin position="511"/>
        <end position="628"/>
    </location>
</feature>
<evidence type="ECO:0000256" key="2">
    <source>
        <dbReference type="ARBA" id="ARBA00007025"/>
    </source>
</evidence>
<dbReference type="Proteomes" id="UP000030746">
    <property type="component" value="Unassembled WGS sequence"/>
</dbReference>
<dbReference type="Gene3D" id="3.40.50.300">
    <property type="entry name" value="P-loop containing nucleotide triphosphate hydrolases"/>
    <property type="match status" value="1"/>
</dbReference>
<keyword evidence="9" id="KW-0234">DNA repair</keyword>
<dbReference type="FunFam" id="3.40.50.10810:FF:000094">
    <property type="entry name" value="DNA excision repair protein ERCC-6"/>
    <property type="match status" value="1"/>
</dbReference>
<dbReference type="GO" id="GO:0008094">
    <property type="term" value="F:ATP-dependent activity, acting on DNA"/>
    <property type="evidence" value="ECO:0007669"/>
    <property type="project" value="TreeGrafter"/>
</dbReference>
<feature type="compositionally biased region" description="Low complexity" evidence="15">
    <location>
        <begin position="715"/>
        <end position="724"/>
    </location>
</feature>
<evidence type="ECO:0000256" key="12">
    <source>
        <dbReference type="ARBA" id="ARBA00076356"/>
    </source>
</evidence>
<dbReference type="CDD" id="cd22254">
    <property type="entry name" value="CSB_WHD"/>
    <property type="match status" value="1"/>
</dbReference>
<dbReference type="OrthoDB" id="413460at2759"/>
<dbReference type="InterPro" id="IPR050496">
    <property type="entry name" value="SNF2_RAD54_helicase_repair"/>
</dbReference>
<protein>
    <recommendedName>
        <fullName evidence="11">DNA excision repair protein ERCC-6</fullName>
    </recommendedName>
    <alternativeName>
        <fullName evidence="12">ATP-dependent helicase ERCC6</fullName>
    </alternativeName>
    <alternativeName>
        <fullName evidence="13">Cockayne syndrome protein CSB</fullName>
    </alternativeName>
</protein>
<evidence type="ECO:0000313" key="19">
    <source>
        <dbReference type="Proteomes" id="UP000030746"/>
    </source>
</evidence>
<dbReference type="FunFam" id="3.40.50.300:FF:000863">
    <property type="entry name" value="DNA excision repair protein ERCC-6"/>
    <property type="match status" value="1"/>
</dbReference>
<dbReference type="Pfam" id="PF25875">
    <property type="entry name" value="WHD_Rad26_CSB"/>
    <property type="match status" value="1"/>
</dbReference>
<name>V4B5W8_LOTGI</name>
<evidence type="ECO:0000256" key="11">
    <source>
        <dbReference type="ARBA" id="ARBA00071998"/>
    </source>
</evidence>
<feature type="compositionally biased region" description="Basic residues" evidence="15">
    <location>
        <begin position="577"/>
        <end position="588"/>
    </location>
</feature>
<evidence type="ECO:0000256" key="1">
    <source>
        <dbReference type="ARBA" id="ARBA00004123"/>
    </source>
</evidence>
<feature type="non-terminal residue" evidence="18">
    <location>
        <position position="1"/>
    </location>
</feature>
<dbReference type="EMBL" id="KB203566">
    <property type="protein sequence ID" value="ESO83914.1"/>
    <property type="molecule type" value="Genomic_DNA"/>
</dbReference>
<evidence type="ECO:0000256" key="3">
    <source>
        <dbReference type="ARBA" id="ARBA00022741"/>
    </source>
</evidence>
<dbReference type="AlphaFoldDB" id="V4B5W8"/>
<comment type="similarity">
    <text evidence="2">Belongs to the SNF2/RAD54 helicase family.</text>
</comment>
<dbReference type="Gene3D" id="3.40.50.10810">
    <property type="entry name" value="Tandem AAA-ATPase domain"/>
    <property type="match status" value="1"/>
</dbReference>
<dbReference type="GO" id="GO:0005524">
    <property type="term" value="F:ATP binding"/>
    <property type="evidence" value="ECO:0007669"/>
    <property type="project" value="UniProtKB-KW"/>
</dbReference>
<dbReference type="STRING" id="225164.V4B5W8"/>
<keyword evidence="7" id="KW-0067">ATP-binding</keyword>